<dbReference type="eggNOG" id="COG1317">
    <property type="taxonomic scope" value="Bacteria"/>
</dbReference>
<feature type="domain" description="Flagellar assembly protein FliH/Type III secretion system HrpE" evidence="11">
    <location>
        <begin position="97"/>
        <end position="223"/>
    </location>
</feature>
<accession>A0A1H3VJ85</accession>
<dbReference type="PRINTS" id="PR01003">
    <property type="entry name" value="FLGFLIH"/>
</dbReference>
<comment type="similarity">
    <text evidence="3">Belongs to the FliH family.</text>
</comment>
<organism evidence="12 13">
    <name type="scientific">Lonsdalea quercina</name>
    <dbReference type="NCBI Taxonomy" id="71657"/>
    <lineage>
        <taxon>Bacteria</taxon>
        <taxon>Pseudomonadati</taxon>
        <taxon>Pseudomonadota</taxon>
        <taxon>Gammaproteobacteria</taxon>
        <taxon>Enterobacterales</taxon>
        <taxon>Pectobacteriaceae</taxon>
        <taxon>Lonsdalea</taxon>
    </lineage>
</organism>
<keyword evidence="9" id="KW-1006">Bacterial flagellum protein export</keyword>
<evidence type="ECO:0000256" key="1">
    <source>
        <dbReference type="ARBA" id="ARBA00003041"/>
    </source>
</evidence>
<dbReference type="InterPro" id="IPR000563">
    <property type="entry name" value="Flag_FliH"/>
</dbReference>
<comment type="subcellular location">
    <subcellularLocation>
        <location evidence="2">Cytoplasm</location>
    </subcellularLocation>
</comment>
<dbReference type="Pfam" id="PF02108">
    <property type="entry name" value="FliH"/>
    <property type="match status" value="1"/>
</dbReference>
<dbReference type="PANTHER" id="PTHR34982">
    <property type="entry name" value="YOP PROTEINS TRANSLOCATION PROTEIN L"/>
    <property type="match status" value="1"/>
</dbReference>
<name>A0A1H3VJ85_9GAMM</name>
<dbReference type="GeneID" id="97762969"/>
<evidence type="ECO:0000256" key="6">
    <source>
        <dbReference type="ARBA" id="ARBA00022490"/>
    </source>
</evidence>
<evidence type="ECO:0000256" key="10">
    <source>
        <dbReference type="SAM" id="MobiDB-lite"/>
    </source>
</evidence>
<keyword evidence="12" id="KW-0969">Cilium</keyword>
<dbReference type="RefSeq" id="WP_074727616.1">
    <property type="nucleotide sequence ID" value="NZ_FNQS01000001.1"/>
</dbReference>
<evidence type="ECO:0000256" key="8">
    <source>
        <dbReference type="ARBA" id="ARBA00022927"/>
    </source>
</evidence>
<keyword evidence="7" id="KW-1005">Bacterial flagellum biogenesis</keyword>
<dbReference type="PANTHER" id="PTHR34982:SF1">
    <property type="entry name" value="FLAGELLAR ASSEMBLY PROTEIN FLIH"/>
    <property type="match status" value="1"/>
</dbReference>
<dbReference type="Proteomes" id="UP000187280">
    <property type="component" value="Unassembled WGS sequence"/>
</dbReference>
<dbReference type="InterPro" id="IPR018035">
    <property type="entry name" value="Flagellar_FliH/T3SS_HrpE"/>
</dbReference>
<dbReference type="GO" id="GO:0003774">
    <property type="term" value="F:cytoskeletal motor activity"/>
    <property type="evidence" value="ECO:0007669"/>
    <property type="project" value="InterPro"/>
</dbReference>
<proteinExistence type="inferred from homology"/>
<keyword evidence="8" id="KW-0653">Protein transport</keyword>
<dbReference type="GO" id="GO:0009288">
    <property type="term" value="C:bacterial-type flagellum"/>
    <property type="evidence" value="ECO:0007669"/>
    <property type="project" value="InterPro"/>
</dbReference>
<evidence type="ECO:0000313" key="12">
    <source>
        <dbReference type="EMBL" id="SDZ74304.1"/>
    </source>
</evidence>
<dbReference type="STRING" id="71657.SAMN02982996_00018"/>
<dbReference type="GO" id="GO:0015031">
    <property type="term" value="P:protein transport"/>
    <property type="evidence" value="ECO:0007669"/>
    <property type="project" value="UniProtKB-KW"/>
</dbReference>
<gene>
    <name evidence="12" type="ORF">SAMN02982996_00018</name>
</gene>
<feature type="region of interest" description="Disordered" evidence="10">
    <location>
        <begin position="1"/>
        <end position="46"/>
    </location>
</feature>
<sequence length="232" mass="25803">MSDTNELPWRPWTLTDLAAPPPSAQQEEVKPSHSEEEETSPVEALESLELLREEVQLKAKDAGYKDGQQKGYDEGYQVGLTEGRQQGAQEEKQQQEKLTEQMQHMVTEFQQTLDSLDSVITARLMQMALTAAKQVLGQAPVCDGTALLNQIQQMIQQEPLFSGKPNLRVHPSDMERVEKQLGPTLAQHGWRLLADNQLHPGGCKVSAEDGDLDASIATRWHELCHMAAPGEV</sequence>
<keyword evidence="6" id="KW-0963">Cytoplasm</keyword>
<dbReference type="AlphaFoldDB" id="A0A1H3VJ85"/>
<dbReference type="EMBL" id="FNQS01000001">
    <property type="protein sequence ID" value="SDZ74304.1"/>
    <property type="molecule type" value="Genomic_DNA"/>
</dbReference>
<protein>
    <recommendedName>
        <fullName evidence="4">Flagellar assembly protein FliH</fullName>
    </recommendedName>
</protein>
<reference evidence="12 13" key="1">
    <citation type="submission" date="2016-10" db="EMBL/GenBank/DDBJ databases">
        <authorList>
            <person name="de Groot N.N."/>
        </authorList>
    </citation>
    <scope>NUCLEOTIDE SEQUENCE [LARGE SCALE GENOMIC DNA]</scope>
    <source>
        <strain evidence="12 13">ATCC 29281</strain>
    </source>
</reference>
<evidence type="ECO:0000256" key="7">
    <source>
        <dbReference type="ARBA" id="ARBA00022795"/>
    </source>
</evidence>
<evidence type="ECO:0000313" key="13">
    <source>
        <dbReference type="Proteomes" id="UP000187280"/>
    </source>
</evidence>
<keyword evidence="12" id="KW-0966">Cell projection</keyword>
<dbReference type="InterPro" id="IPR051472">
    <property type="entry name" value="T3SS_Stator/FliH"/>
</dbReference>
<keyword evidence="13" id="KW-1185">Reference proteome</keyword>
<dbReference type="NCBIfam" id="NF004266">
    <property type="entry name" value="PRK05687.1-1"/>
    <property type="match status" value="1"/>
</dbReference>
<evidence type="ECO:0000256" key="2">
    <source>
        <dbReference type="ARBA" id="ARBA00004496"/>
    </source>
</evidence>
<comment type="function">
    <text evidence="1">Needed for flagellar regrowth and assembly.</text>
</comment>
<dbReference type="GO" id="GO:0044781">
    <property type="term" value="P:bacterial-type flagellum organization"/>
    <property type="evidence" value="ECO:0007669"/>
    <property type="project" value="UniProtKB-KW"/>
</dbReference>
<keyword evidence="5" id="KW-0813">Transport</keyword>
<dbReference type="GO" id="GO:0005829">
    <property type="term" value="C:cytosol"/>
    <property type="evidence" value="ECO:0007669"/>
    <property type="project" value="TreeGrafter"/>
</dbReference>
<evidence type="ECO:0000259" key="11">
    <source>
        <dbReference type="Pfam" id="PF02108"/>
    </source>
</evidence>
<evidence type="ECO:0000256" key="3">
    <source>
        <dbReference type="ARBA" id="ARBA00006602"/>
    </source>
</evidence>
<keyword evidence="12" id="KW-0282">Flagellum</keyword>
<evidence type="ECO:0000256" key="9">
    <source>
        <dbReference type="ARBA" id="ARBA00023225"/>
    </source>
</evidence>
<evidence type="ECO:0000256" key="4">
    <source>
        <dbReference type="ARBA" id="ARBA00016507"/>
    </source>
</evidence>
<dbReference type="GO" id="GO:0071973">
    <property type="term" value="P:bacterial-type flagellum-dependent cell motility"/>
    <property type="evidence" value="ECO:0007669"/>
    <property type="project" value="InterPro"/>
</dbReference>
<evidence type="ECO:0000256" key="5">
    <source>
        <dbReference type="ARBA" id="ARBA00022448"/>
    </source>
</evidence>